<comment type="caution">
    <text evidence="2">The sequence shown here is derived from an EMBL/GenBank/DDBJ whole genome shotgun (WGS) entry which is preliminary data.</text>
</comment>
<evidence type="ECO:0000313" key="3">
    <source>
        <dbReference type="Proteomes" id="UP000624244"/>
    </source>
</evidence>
<accession>A0A8H5ZNY3</accession>
<proteinExistence type="predicted"/>
<reference evidence="2" key="1">
    <citation type="submission" date="2019-11" db="EMBL/GenBank/DDBJ databases">
        <title>Bipolaris sorokiniana Genome sequencing.</title>
        <authorList>
            <person name="Wang H."/>
        </authorList>
    </citation>
    <scope>NUCLEOTIDE SEQUENCE</scope>
</reference>
<gene>
    <name evidence="2" type="ORF">GGP41_006535</name>
</gene>
<dbReference type="AlphaFoldDB" id="A0A8H5ZNY3"/>
<sequence length="112" mass="12347">MLPGPIAIHWLLLTVHGRHTTRSLPALDWHLSCSTITPPSTTVWAPDDTDRGMTMAHIHVDASTLDSPNHVRLCKHPCSGSTWVHAVSISYPHYLVPATPHLFPFCQSSLVP</sequence>
<organism evidence="2 3">
    <name type="scientific">Cochliobolus sativus</name>
    <name type="common">Common root rot and spot blotch fungus</name>
    <name type="synonym">Bipolaris sorokiniana</name>
    <dbReference type="NCBI Taxonomy" id="45130"/>
    <lineage>
        <taxon>Eukaryota</taxon>
        <taxon>Fungi</taxon>
        <taxon>Dikarya</taxon>
        <taxon>Ascomycota</taxon>
        <taxon>Pezizomycotina</taxon>
        <taxon>Dothideomycetes</taxon>
        <taxon>Pleosporomycetidae</taxon>
        <taxon>Pleosporales</taxon>
        <taxon>Pleosporineae</taxon>
        <taxon>Pleosporaceae</taxon>
        <taxon>Bipolaris</taxon>
    </lineage>
</organism>
<dbReference type="EMBL" id="WNKQ01000001">
    <property type="protein sequence ID" value="KAF5853781.1"/>
    <property type="molecule type" value="Genomic_DNA"/>
</dbReference>
<dbReference type="Proteomes" id="UP000624244">
    <property type="component" value="Unassembled WGS sequence"/>
</dbReference>
<evidence type="ECO:0000256" key="1">
    <source>
        <dbReference type="SAM" id="SignalP"/>
    </source>
</evidence>
<feature type="signal peptide" evidence="1">
    <location>
        <begin position="1"/>
        <end position="17"/>
    </location>
</feature>
<name>A0A8H5ZNY3_COCSA</name>
<evidence type="ECO:0000313" key="2">
    <source>
        <dbReference type="EMBL" id="KAF5853781.1"/>
    </source>
</evidence>
<evidence type="ECO:0008006" key="4">
    <source>
        <dbReference type="Google" id="ProtNLM"/>
    </source>
</evidence>
<feature type="chain" id="PRO_5034604297" description="Secreted protein" evidence="1">
    <location>
        <begin position="18"/>
        <end position="112"/>
    </location>
</feature>
<keyword evidence="1" id="KW-0732">Signal</keyword>
<protein>
    <recommendedName>
        <fullName evidence="4">Secreted protein</fullName>
    </recommendedName>
</protein>